<evidence type="ECO:0000313" key="1">
    <source>
        <dbReference type="EMBL" id="SFU94913.1"/>
    </source>
</evidence>
<gene>
    <name evidence="1" type="ORF">SAMN04487955_11749</name>
</gene>
<reference evidence="2" key="1">
    <citation type="submission" date="2016-10" db="EMBL/GenBank/DDBJ databases">
        <authorList>
            <person name="Varghese N."/>
            <person name="Submissions S."/>
        </authorList>
    </citation>
    <scope>NUCLEOTIDE SEQUENCE [LARGE SCALE GENOMIC DNA]</scope>
    <source>
        <strain evidence="2">CGMCC 1.6981</strain>
    </source>
</reference>
<evidence type="ECO:0000313" key="2">
    <source>
        <dbReference type="Proteomes" id="UP000198693"/>
    </source>
</evidence>
<dbReference type="EMBL" id="FPBP01000017">
    <property type="protein sequence ID" value="SFU94913.1"/>
    <property type="molecule type" value="Genomic_DNA"/>
</dbReference>
<dbReference type="RefSeq" id="WP_089797357.1">
    <property type="nucleotide sequence ID" value="NZ_FPBP01000017.1"/>
</dbReference>
<protein>
    <submittedName>
        <fullName evidence="1">Uncharacterized protein</fullName>
    </submittedName>
</protein>
<sequence length="135" mass="15193">MNAERSRLYYTTVFLHVSFQAIKHSLAGKESDALPCWLDTRMLMMLSAELKGCRDRAIALGEVRRPLDAACDHCEILLAQCPGALTSTICHRHLNAILAPLHDVMDILSAPTPLSPTSVWQAATRRLRQRWERQA</sequence>
<accession>A0A1I7KBW9</accession>
<dbReference type="STRING" id="463301.SAMN04487955_11749"/>
<keyword evidence="2" id="KW-1185">Reference proteome</keyword>
<proteinExistence type="predicted"/>
<dbReference type="Proteomes" id="UP000198693">
    <property type="component" value="Unassembled WGS sequence"/>
</dbReference>
<dbReference type="OrthoDB" id="6167425at2"/>
<dbReference type="AlphaFoldDB" id="A0A1I7KBW9"/>
<organism evidence="1 2">
    <name type="scientific">Halomonas korlensis</name>
    <dbReference type="NCBI Taxonomy" id="463301"/>
    <lineage>
        <taxon>Bacteria</taxon>
        <taxon>Pseudomonadati</taxon>
        <taxon>Pseudomonadota</taxon>
        <taxon>Gammaproteobacteria</taxon>
        <taxon>Oceanospirillales</taxon>
        <taxon>Halomonadaceae</taxon>
        <taxon>Halomonas</taxon>
    </lineage>
</organism>
<name>A0A1I7KBW9_9GAMM</name>